<dbReference type="EMBL" id="BMXR01000009">
    <property type="protein sequence ID" value="GGX64895.1"/>
    <property type="molecule type" value="Genomic_DNA"/>
</dbReference>
<dbReference type="Proteomes" id="UP000626148">
    <property type="component" value="Unassembled WGS sequence"/>
</dbReference>
<feature type="signal peptide" evidence="1">
    <location>
        <begin position="1"/>
        <end position="20"/>
    </location>
</feature>
<evidence type="ECO:0008006" key="4">
    <source>
        <dbReference type="Google" id="ProtNLM"/>
    </source>
</evidence>
<accession>A0A918NG30</accession>
<proteinExistence type="predicted"/>
<dbReference type="AlphaFoldDB" id="A0A918NG30"/>
<feature type="chain" id="PRO_5037103405" description="DUF3015 domain-containing protein" evidence="1">
    <location>
        <begin position="21"/>
        <end position="160"/>
    </location>
</feature>
<protein>
    <recommendedName>
        <fullName evidence="4">DUF3015 domain-containing protein</fullName>
    </recommendedName>
</protein>
<dbReference type="InterPro" id="IPR021383">
    <property type="entry name" value="DUF3015"/>
</dbReference>
<organism evidence="2 3">
    <name type="scientific">Saccharospirillum salsuginis</name>
    <dbReference type="NCBI Taxonomy" id="418750"/>
    <lineage>
        <taxon>Bacteria</taxon>
        <taxon>Pseudomonadati</taxon>
        <taxon>Pseudomonadota</taxon>
        <taxon>Gammaproteobacteria</taxon>
        <taxon>Oceanospirillales</taxon>
        <taxon>Saccharospirillaceae</taxon>
        <taxon>Saccharospirillum</taxon>
    </lineage>
</organism>
<dbReference type="Pfam" id="PF11220">
    <property type="entry name" value="DUF3015"/>
    <property type="match status" value="1"/>
</dbReference>
<evidence type="ECO:0000256" key="1">
    <source>
        <dbReference type="SAM" id="SignalP"/>
    </source>
</evidence>
<evidence type="ECO:0000313" key="3">
    <source>
        <dbReference type="Proteomes" id="UP000626148"/>
    </source>
</evidence>
<comment type="caution">
    <text evidence="2">The sequence shown here is derived from an EMBL/GenBank/DDBJ whole genome shotgun (WGS) entry which is preliminary data.</text>
</comment>
<keyword evidence="1" id="KW-0732">Signal</keyword>
<name>A0A918NG30_9GAMM</name>
<dbReference type="RefSeq" id="WP_189611246.1">
    <property type="nucleotide sequence ID" value="NZ_BMXR01000009.1"/>
</dbReference>
<reference evidence="2" key="2">
    <citation type="submission" date="2020-09" db="EMBL/GenBank/DDBJ databases">
        <authorList>
            <person name="Sun Q."/>
            <person name="Kim S."/>
        </authorList>
    </citation>
    <scope>NUCLEOTIDE SEQUENCE</scope>
    <source>
        <strain evidence="2">KCTC 22169</strain>
    </source>
</reference>
<reference evidence="2" key="1">
    <citation type="journal article" date="2014" name="Int. J. Syst. Evol. Microbiol.">
        <title>Complete genome sequence of Corynebacterium casei LMG S-19264T (=DSM 44701T), isolated from a smear-ripened cheese.</title>
        <authorList>
            <consortium name="US DOE Joint Genome Institute (JGI-PGF)"/>
            <person name="Walter F."/>
            <person name="Albersmeier A."/>
            <person name="Kalinowski J."/>
            <person name="Ruckert C."/>
        </authorList>
    </citation>
    <scope>NUCLEOTIDE SEQUENCE</scope>
    <source>
        <strain evidence="2">KCTC 22169</strain>
    </source>
</reference>
<sequence length="160" mass="16591">MKKVLLTAGLTIALSGTAMAQSGPGCGLGSMLFKGKSGTVNHVLASITNGIYSNQAFGMSTGTLGCDTSQPIEYTEVAAYMDANLDQVAVDMARGEGESLDGLATLLDVPASERAAFAATAQANFTRIFPSAETTRETAVEELMAVLREDEALAEYALNA</sequence>
<evidence type="ECO:0000313" key="2">
    <source>
        <dbReference type="EMBL" id="GGX64895.1"/>
    </source>
</evidence>
<keyword evidence="3" id="KW-1185">Reference proteome</keyword>
<gene>
    <name evidence="2" type="ORF">GCM10007392_35940</name>
</gene>